<dbReference type="OrthoDB" id="2887025at2"/>
<comment type="caution">
    <text evidence="1">The sequence shown here is derived from an EMBL/GenBank/DDBJ whole genome shotgun (WGS) entry which is preliminary data.</text>
</comment>
<accession>A0A0J6D0V0</accession>
<organism evidence="1 2">
    <name type="scientific">Guptibacillus hwajinpoensis</name>
    <dbReference type="NCBI Taxonomy" id="208199"/>
    <lineage>
        <taxon>Bacteria</taxon>
        <taxon>Bacillati</taxon>
        <taxon>Bacillota</taxon>
        <taxon>Bacilli</taxon>
        <taxon>Bacillales</taxon>
        <taxon>Guptibacillaceae</taxon>
        <taxon>Guptibacillus</taxon>
    </lineage>
</organism>
<reference evidence="1" key="1">
    <citation type="submission" date="2015-06" db="EMBL/GenBank/DDBJ databases">
        <authorList>
            <person name="Liu B."/>
            <person name="Wang J."/>
            <person name="Zhu Y."/>
            <person name="Liu G."/>
            <person name="Chen Q."/>
            <person name="Zheng C."/>
            <person name="Che J."/>
            <person name="Ge C."/>
            <person name="Shi H."/>
            <person name="Pan Z."/>
            <person name="Liu X."/>
        </authorList>
    </citation>
    <scope>NUCLEOTIDE SEQUENCE [LARGE SCALE GENOMIC DNA]</scope>
    <source>
        <strain evidence="1">DSM 16346</strain>
    </source>
</reference>
<dbReference type="EMBL" id="LELK01000001">
    <property type="protein sequence ID" value="KMM38970.1"/>
    <property type="molecule type" value="Genomic_DNA"/>
</dbReference>
<keyword evidence="2" id="KW-1185">Reference proteome</keyword>
<dbReference type="AlphaFoldDB" id="A0A0J6D0V0"/>
<proteinExistence type="predicted"/>
<evidence type="ECO:0000313" key="2">
    <source>
        <dbReference type="Proteomes" id="UP000035996"/>
    </source>
</evidence>
<protein>
    <submittedName>
        <fullName evidence="1">Uncharacterized protein</fullName>
    </submittedName>
</protein>
<dbReference type="RefSeq" id="WP_048310141.1">
    <property type="nucleotide sequence ID" value="NZ_CP119526.1"/>
</dbReference>
<gene>
    <name evidence="1" type="ORF">AB986_06915</name>
</gene>
<dbReference type="STRING" id="157733.AB986_06915"/>
<evidence type="ECO:0000313" key="1">
    <source>
        <dbReference type="EMBL" id="KMM38970.1"/>
    </source>
</evidence>
<dbReference type="Proteomes" id="UP000035996">
    <property type="component" value="Unassembled WGS sequence"/>
</dbReference>
<name>A0A0J6D0V0_9BACL</name>
<sequence length="81" mass="9555">MDLQRLQILTEVVREYKTAIHMDEKKDEVGREVLDIVMNSQDLVLYGHVKRAKDTDKFPDEAIKHLDQATAYLHQKIDEQF</sequence>